<dbReference type="STRING" id="1353528.DT23_04340"/>
<dbReference type="Proteomes" id="UP000027471">
    <property type="component" value="Unassembled WGS sequence"/>
</dbReference>
<dbReference type="eggNOG" id="ENOG50300SG">
    <property type="taxonomic scope" value="Bacteria"/>
</dbReference>
<gene>
    <name evidence="2" type="ORF">DT23_04340</name>
</gene>
<dbReference type="RefSeq" id="WP_038130987.1">
    <property type="nucleotide sequence ID" value="NZ_AUNB01000029.1"/>
</dbReference>
<keyword evidence="1" id="KW-0812">Transmembrane</keyword>
<dbReference type="EMBL" id="AUNB01000029">
    <property type="protein sequence ID" value="KEO59313.1"/>
    <property type="molecule type" value="Genomic_DNA"/>
</dbReference>
<proteinExistence type="predicted"/>
<evidence type="ECO:0000313" key="3">
    <source>
        <dbReference type="Proteomes" id="UP000027471"/>
    </source>
</evidence>
<name>A0A074JUL0_9RHOB</name>
<evidence type="ECO:0000313" key="2">
    <source>
        <dbReference type="EMBL" id="KEO59313.1"/>
    </source>
</evidence>
<feature type="transmembrane region" description="Helical" evidence="1">
    <location>
        <begin position="118"/>
        <end position="137"/>
    </location>
</feature>
<reference evidence="2 3" key="1">
    <citation type="journal article" date="2015" name="Antonie Van Leeuwenhoek">
        <title>Thioclava indica sp. nov., isolated from surface seawater of the Indian Ocean.</title>
        <authorList>
            <person name="Liu Y."/>
            <person name="Lai Q."/>
            <person name="Du J."/>
            <person name="Xu H."/>
            <person name="Jiang L."/>
            <person name="Shao Z."/>
        </authorList>
    </citation>
    <scope>NUCLEOTIDE SEQUENCE [LARGE SCALE GENOMIC DNA]</scope>
    <source>
        <strain evidence="2 3">DT23-4</strain>
    </source>
</reference>
<sequence length="144" mass="15192">MSPASARWVYAAALALALSLLVATGFHSMHLICDTKLSGGGKGTLLLAGMGDLLRDPLHFLALVGPLWVGWTLLLMAAANRAISPVLGMGVVVASILGTVIFYAFIAPRLACDSYGDGAMTLRIAAFLGFLAVLLAIPRLWRRK</sequence>
<accession>A0A074JUL0</accession>
<feature type="transmembrane region" description="Helical" evidence="1">
    <location>
        <begin position="86"/>
        <end position="106"/>
    </location>
</feature>
<keyword evidence="3" id="KW-1185">Reference proteome</keyword>
<dbReference type="OrthoDB" id="7872231at2"/>
<keyword evidence="1" id="KW-0472">Membrane</keyword>
<dbReference type="AlphaFoldDB" id="A0A074JUL0"/>
<comment type="caution">
    <text evidence="2">The sequence shown here is derived from an EMBL/GenBank/DDBJ whole genome shotgun (WGS) entry which is preliminary data.</text>
</comment>
<protein>
    <submittedName>
        <fullName evidence="2">Uncharacterized protein</fullName>
    </submittedName>
</protein>
<keyword evidence="1" id="KW-1133">Transmembrane helix</keyword>
<evidence type="ECO:0000256" key="1">
    <source>
        <dbReference type="SAM" id="Phobius"/>
    </source>
</evidence>
<organism evidence="2 3">
    <name type="scientific">Thioclava indica</name>
    <dbReference type="NCBI Taxonomy" id="1353528"/>
    <lineage>
        <taxon>Bacteria</taxon>
        <taxon>Pseudomonadati</taxon>
        <taxon>Pseudomonadota</taxon>
        <taxon>Alphaproteobacteria</taxon>
        <taxon>Rhodobacterales</taxon>
        <taxon>Paracoccaceae</taxon>
        <taxon>Thioclava</taxon>
    </lineage>
</organism>
<feature type="transmembrane region" description="Helical" evidence="1">
    <location>
        <begin position="58"/>
        <end position="79"/>
    </location>
</feature>